<dbReference type="Gene3D" id="3.30.420.10">
    <property type="entry name" value="Ribonuclease H-like superfamily/Ribonuclease H"/>
    <property type="match status" value="1"/>
</dbReference>
<dbReference type="EMBL" id="RWJF01000001">
    <property type="protein sequence ID" value="RST31319.1"/>
    <property type="molecule type" value="Genomic_DNA"/>
</dbReference>
<dbReference type="OrthoDB" id="4315389at2"/>
<dbReference type="Pfam" id="PF13610">
    <property type="entry name" value="DDE_Tnp_IS240"/>
    <property type="match status" value="1"/>
</dbReference>
<comment type="function">
    <text evidence="1">Involved in the transposition of the insertion sequence.</text>
</comment>
<comment type="caution">
    <text evidence="6">The sequence shown here is derived from an EMBL/GenBank/DDBJ whole genome shotgun (WGS) entry which is preliminary data.</text>
</comment>
<dbReference type="PANTHER" id="PTHR35528:SF3">
    <property type="entry name" value="BLL1675 PROTEIN"/>
    <property type="match status" value="1"/>
</dbReference>
<dbReference type="InterPro" id="IPR012337">
    <property type="entry name" value="RNaseH-like_sf"/>
</dbReference>
<protein>
    <submittedName>
        <fullName evidence="6">IS6 family transposase</fullName>
    </submittedName>
</protein>
<organism evidence="6 7">
    <name type="scientific">Sphingomonas ginkgonis</name>
    <dbReference type="NCBI Taxonomy" id="2315330"/>
    <lineage>
        <taxon>Bacteria</taxon>
        <taxon>Pseudomonadati</taxon>
        <taxon>Pseudomonadota</taxon>
        <taxon>Alphaproteobacteria</taxon>
        <taxon>Sphingomonadales</taxon>
        <taxon>Sphingomonadaceae</taxon>
        <taxon>Sphingomonas</taxon>
    </lineage>
</organism>
<evidence type="ECO:0000259" key="5">
    <source>
        <dbReference type="Pfam" id="PF13610"/>
    </source>
</evidence>
<keyword evidence="4" id="KW-0233">DNA recombination</keyword>
<dbReference type="GO" id="GO:0006310">
    <property type="term" value="P:DNA recombination"/>
    <property type="evidence" value="ECO:0007669"/>
    <property type="project" value="UniProtKB-KW"/>
</dbReference>
<dbReference type="RefSeq" id="WP_126719147.1">
    <property type="nucleotide sequence ID" value="NZ_RWJF01000001.1"/>
</dbReference>
<dbReference type="SUPFAM" id="SSF53098">
    <property type="entry name" value="Ribonuclease H-like"/>
    <property type="match status" value="1"/>
</dbReference>
<dbReference type="NCBIfam" id="NF033587">
    <property type="entry name" value="transpos_IS6"/>
    <property type="match status" value="1"/>
</dbReference>
<dbReference type="InterPro" id="IPR036397">
    <property type="entry name" value="RNaseH_sf"/>
</dbReference>
<name>A0A429VBE3_9SPHN</name>
<dbReference type="AlphaFoldDB" id="A0A429VBE3"/>
<evidence type="ECO:0000256" key="2">
    <source>
        <dbReference type="ARBA" id="ARBA00022578"/>
    </source>
</evidence>
<feature type="domain" description="DDE" evidence="5">
    <location>
        <begin position="83"/>
        <end position="211"/>
    </location>
</feature>
<evidence type="ECO:0000256" key="3">
    <source>
        <dbReference type="ARBA" id="ARBA00023125"/>
    </source>
</evidence>
<proteinExistence type="predicted"/>
<gene>
    <name evidence="6" type="ORF">HMF7854_11075</name>
</gene>
<dbReference type="InterPro" id="IPR052183">
    <property type="entry name" value="IS_Transposase"/>
</dbReference>
<keyword evidence="7" id="KW-1185">Reference proteome</keyword>
<evidence type="ECO:0000256" key="1">
    <source>
        <dbReference type="ARBA" id="ARBA00002286"/>
    </source>
</evidence>
<dbReference type="PANTHER" id="PTHR35528">
    <property type="entry name" value="BLL1675 PROTEIN"/>
    <property type="match status" value="1"/>
</dbReference>
<evidence type="ECO:0000313" key="6">
    <source>
        <dbReference type="EMBL" id="RST31319.1"/>
    </source>
</evidence>
<dbReference type="GO" id="GO:0032196">
    <property type="term" value="P:transposition"/>
    <property type="evidence" value="ECO:0007669"/>
    <property type="project" value="UniProtKB-KW"/>
</dbReference>
<dbReference type="InterPro" id="IPR047930">
    <property type="entry name" value="Transpos_IS6"/>
</dbReference>
<evidence type="ECO:0000256" key="4">
    <source>
        <dbReference type="ARBA" id="ARBA00023172"/>
    </source>
</evidence>
<accession>A0A429VBE3</accession>
<dbReference type="Proteomes" id="UP000274661">
    <property type="component" value="Unassembled WGS sequence"/>
</dbReference>
<sequence length="238" mass="28465">MPRRRVPSSPFRYFKTSPEVIRLAVMMYVRYPLSLRNVEDLLHERGIDICHETVRYWWNRFGPLFAADIRRQRVNRLRGFRQWRWHLDEMYVKVNGEMRFLWRAVDHEGEVLESFVTKERDKGAALRFMKKALKRHGSPEAITTDGLRSYKAAMTELGNTRKQEVGRWANNRVENSHLAFRRRERAMLRFRQMKSLQKFASVHANLHNHFNAERHLVSRSDFKLRRSAALAEWQGLVG</sequence>
<keyword evidence="3" id="KW-0238">DNA-binding</keyword>
<dbReference type="InterPro" id="IPR032874">
    <property type="entry name" value="DDE_dom"/>
</dbReference>
<dbReference type="GO" id="GO:0003677">
    <property type="term" value="F:DNA binding"/>
    <property type="evidence" value="ECO:0007669"/>
    <property type="project" value="UniProtKB-KW"/>
</dbReference>
<keyword evidence="2" id="KW-0815">Transposition</keyword>
<reference evidence="6 7" key="1">
    <citation type="submission" date="2018-12" db="EMBL/GenBank/DDBJ databases">
        <title>Sphingomonas sp. HMF7854 Genome sequencing and assembly.</title>
        <authorList>
            <person name="Cha I."/>
            <person name="Kang H."/>
            <person name="Kim H."/>
            <person name="Kang J."/>
            <person name="Joh K."/>
        </authorList>
    </citation>
    <scope>NUCLEOTIDE SEQUENCE [LARGE SCALE GENOMIC DNA]</scope>
    <source>
        <strain evidence="6 7">HMF7854</strain>
    </source>
</reference>
<evidence type="ECO:0000313" key="7">
    <source>
        <dbReference type="Proteomes" id="UP000274661"/>
    </source>
</evidence>